<dbReference type="Proteomes" id="UP000024635">
    <property type="component" value="Unassembled WGS sequence"/>
</dbReference>
<protein>
    <submittedName>
        <fullName evidence="9">Uncharacterized protein</fullName>
    </submittedName>
</protein>
<evidence type="ECO:0000259" key="7">
    <source>
        <dbReference type="Pfam" id="PF03828"/>
    </source>
</evidence>
<dbReference type="Pfam" id="PF03828">
    <property type="entry name" value="PAP_assoc"/>
    <property type="match status" value="1"/>
</dbReference>
<dbReference type="Gene3D" id="1.10.1410.10">
    <property type="match status" value="1"/>
</dbReference>
<sequence>MRMHERGDLVERMPEMTTHQMEAINSAIRSLFQSNSDVESRGPIWQQRMELMTVIEELLNRCVFEKMRVKGHVRTYGSCVAKTAITCSDLNITIDIPDVDCSDAVETMKNVAELLNSATDGFDAQFFAETPMCVRVTISNVPVRITWRRDNGVKLANLLATYATIRPQYAELCRVVRKWAEICGIYSVEKRQGGLTSYGFDLMVLYFLQQKELLPCLHEMRPMMANEKKALHVIDDLYERRDLYENDTVKIAEKFGKLEESWNLALLFVEFLCFYGTRSHQNEVVQVITKNVVTKDKTRWSRKLLQIADPFRTDNVVTFTKAYQAYFFNCFLKSYLYFVIPQTVEGPLLDVTLYQKIGESPRKKKGRRKRVAPTTRTDVKTKLKSVAVGDDAPSISVEPLMNMTIEQTLEQADGGILSGSIRPQKTPACNFRLSEPPVCGFRKKMWESLDVGRVLPTWIAT</sequence>
<keyword evidence="5" id="KW-0460">Magnesium</keyword>
<dbReference type="Pfam" id="PF19088">
    <property type="entry name" value="TUTase"/>
    <property type="match status" value="1"/>
</dbReference>
<dbReference type="AlphaFoldDB" id="A0A016UV08"/>
<comment type="cofactor">
    <cofactor evidence="1">
        <name>Mn(2+)</name>
        <dbReference type="ChEBI" id="CHEBI:29035"/>
    </cofactor>
</comment>
<dbReference type="EMBL" id="JARK01001361">
    <property type="protein sequence ID" value="EYC19005.1"/>
    <property type="molecule type" value="Genomic_DNA"/>
</dbReference>
<gene>
    <name evidence="9" type="primary">Acey_s0025.g1112</name>
    <name evidence="9" type="ORF">Y032_0025g1112</name>
</gene>
<dbReference type="Gene3D" id="3.30.460.10">
    <property type="entry name" value="Beta Polymerase, domain 2"/>
    <property type="match status" value="1"/>
</dbReference>
<comment type="caution">
    <text evidence="9">The sequence shown here is derived from an EMBL/GenBank/DDBJ whole genome shotgun (WGS) entry which is preliminary data.</text>
</comment>
<dbReference type="SUPFAM" id="SSF81631">
    <property type="entry name" value="PAP/OAS1 substrate-binding domain"/>
    <property type="match status" value="1"/>
</dbReference>
<organism evidence="9 10">
    <name type="scientific">Ancylostoma ceylanicum</name>
    <dbReference type="NCBI Taxonomy" id="53326"/>
    <lineage>
        <taxon>Eukaryota</taxon>
        <taxon>Metazoa</taxon>
        <taxon>Ecdysozoa</taxon>
        <taxon>Nematoda</taxon>
        <taxon>Chromadorea</taxon>
        <taxon>Rhabditida</taxon>
        <taxon>Rhabditina</taxon>
        <taxon>Rhabditomorpha</taxon>
        <taxon>Strongyloidea</taxon>
        <taxon>Ancylostomatidae</taxon>
        <taxon>Ancylostomatinae</taxon>
        <taxon>Ancylostoma</taxon>
    </lineage>
</organism>
<dbReference type="GO" id="GO:0031123">
    <property type="term" value="P:RNA 3'-end processing"/>
    <property type="evidence" value="ECO:0007669"/>
    <property type="project" value="TreeGrafter"/>
</dbReference>
<dbReference type="STRING" id="53326.A0A016UV08"/>
<keyword evidence="3" id="KW-0808">Transferase</keyword>
<accession>A0A016UV08</accession>
<comment type="similarity">
    <text evidence="6">Belongs to the DNA polymerase type-B-like family. GLD2 subfamily.</text>
</comment>
<dbReference type="PANTHER" id="PTHR12271:SF40">
    <property type="entry name" value="POLY(A) RNA POLYMERASE GLD2"/>
    <property type="match status" value="1"/>
</dbReference>
<dbReference type="GO" id="GO:0046872">
    <property type="term" value="F:metal ion binding"/>
    <property type="evidence" value="ECO:0007669"/>
    <property type="project" value="UniProtKB-KW"/>
</dbReference>
<dbReference type="GO" id="GO:0016779">
    <property type="term" value="F:nucleotidyltransferase activity"/>
    <property type="evidence" value="ECO:0007669"/>
    <property type="project" value="InterPro"/>
</dbReference>
<feature type="domain" description="Terminal uridylyltransferase 4/7 nucleotidyltransferase" evidence="8">
    <location>
        <begin position="10"/>
        <end position="134"/>
    </location>
</feature>
<dbReference type="PANTHER" id="PTHR12271">
    <property type="entry name" value="POLY A POLYMERASE CID PAP -RELATED"/>
    <property type="match status" value="1"/>
</dbReference>
<evidence type="ECO:0000256" key="2">
    <source>
        <dbReference type="ARBA" id="ARBA00001946"/>
    </source>
</evidence>
<evidence type="ECO:0000313" key="9">
    <source>
        <dbReference type="EMBL" id="EYC19005.1"/>
    </source>
</evidence>
<evidence type="ECO:0000313" key="10">
    <source>
        <dbReference type="Proteomes" id="UP000024635"/>
    </source>
</evidence>
<evidence type="ECO:0000256" key="6">
    <source>
        <dbReference type="ARBA" id="ARBA00038491"/>
    </source>
</evidence>
<dbReference type="OrthoDB" id="5848875at2759"/>
<evidence type="ECO:0000256" key="1">
    <source>
        <dbReference type="ARBA" id="ARBA00001936"/>
    </source>
</evidence>
<dbReference type="InterPro" id="IPR045100">
    <property type="entry name" value="TUT4/7_NTP_transf"/>
</dbReference>
<dbReference type="InterPro" id="IPR043519">
    <property type="entry name" value="NT_sf"/>
</dbReference>
<name>A0A016UV08_9BILA</name>
<comment type="cofactor">
    <cofactor evidence="2">
        <name>Mg(2+)</name>
        <dbReference type="ChEBI" id="CHEBI:18420"/>
    </cofactor>
</comment>
<keyword evidence="4" id="KW-0479">Metal-binding</keyword>
<proteinExistence type="inferred from homology"/>
<dbReference type="InterPro" id="IPR002058">
    <property type="entry name" value="PAP_assoc"/>
</dbReference>
<evidence type="ECO:0000256" key="5">
    <source>
        <dbReference type="ARBA" id="ARBA00022842"/>
    </source>
</evidence>
<dbReference type="SUPFAM" id="SSF81301">
    <property type="entry name" value="Nucleotidyltransferase"/>
    <property type="match status" value="1"/>
</dbReference>
<evidence type="ECO:0000256" key="4">
    <source>
        <dbReference type="ARBA" id="ARBA00022723"/>
    </source>
</evidence>
<evidence type="ECO:0000259" key="8">
    <source>
        <dbReference type="Pfam" id="PF19088"/>
    </source>
</evidence>
<evidence type="ECO:0000256" key="3">
    <source>
        <dbReference type="ARBA" id="ARBA00022679"/>
    </source>
</evidence>
<reference evidence="10" key="1">
    <citation type="journal article" date="2015" name="Nat. Genet.">
        <title>The genome and transcriptome of the zoonotic hookworm Ancylostoma ceylanicum identify infection-specific gene families.</title>
        <authorList>
            <person name="Schwarz E.M."/>
            <person name="Hu Y."/>
            <person name="Antoshechkin I."/>
            <person name="Miller M.M."/>
            <person name="Sternberg P.W."/>
            <person name="Aroian R.V."/>
        </authorList>
    </citation>
    <scope>NUCLEOTIDE SEQUENCE</scope>
    <source>
        <strain evidence="10">HY135</strain>
    </source>
</reference>
<feature type="domain" description="PAP-associated" evidence="7">
    <location>
        <begin position="263"/>
        <end position="315"/>
    </location>
</feature>
<keyword evidence="10" id="KW-1185">Reference proteome</keyword>